<gene>
    <name evidence="2" type="ORF">RRF57_008444</name>
</gene>
<keyword evidence="3" id="KW-1185">Reference proteome</keyword>
<comment type="caution">
    <text evidence="2">The sequence shown here is derived from an EMBL/GenBank/DDBJ whole genome shotgun (WGS) entry which is preliminary data.</text>
</comment>
<name>A0AAN7UHV2_9PEZI</name>
<sequence length="71" mass="8110">MATSQEASFPLAQEKLKIREFYQSYLDARNGKNRDRMQQFYASPHVLVDGEPRSPSQLIERAKSMTAGFAD</sequence>
<dbReference type="EMBL" id="JAWHQM010000026">
    <property type="protein sequence ID" value="KAK5632730.1"/>
    <property type="molecule type" value="Genomic_DNA"/>
</dbReference>
<accession>A0AAN7UHV2</accession>
<feature type="region of interest" description="Disordered" evidence="1">
    <location>
        <begin position="47"/>
        <end position="71"/>
    </location>
</feature>
<organism evidence="2 3">
    <name type="scientific">Xylaria bambusicola</name>
    <dbReference type="NCBI Taxonomy" id="326684"/>
    <lineage>
        <taxon>Eukaryota</taxon>
        <taxon>Fungi</taxon>
        <taxon>Dikarya</taxon>
        <taxon>Ascomycota</taxon>
        <taxon>Pezizomycotina</taxon>
        <taxon>Sordariomycetes</taxon>
        <taxon>Xylariomycetidae</taxon>
        <taxon>Xylariales</taxon>
        <taxon>Xylariaceae</taxon>
        <taxon>Xylaria</taxon>
    </lineage>
</organism>
<proteinExistence type="predicted"/>
<dbReference type="AlphaFoldDB" id="A0AAN7UHV2"/>
<protein>
    <recommendedName>
        <fullName evidence="4">NTF2 domain-containing protein</fullName>
    </recommendedName>
</protein>
<dbReference type="Proteomes" id="UP001305414">
    <property type="component" value="Unassembled WGS sequence"/>
</dbReference>
<evidence type="ECO:0000256" key="1">
    <source>
        <dbReference type="SAM" id="MobiDB-lite"/>
    </source>
</evidence>
<evidence type="ECO:0000313" key="2">
    <source>
        <dbReference type="EMBL" id="KAK5632730.1"/>
    </source>
</evidence>
<evidence type="ECO:0000313" key="3">
    <source>
        <dbReference type="Proteomes" id="UP001305414"/>
    </source>
</evidence>
<reference evidence="2 3" key="1">
    <citation type="submission" date="2023-10" db="EMBL/GenBank/DDBJ databases">
        <title>Draft genome sequence of Xylaria bambusicola isolate GMP-LS, the root and basal stem rot pathogen of sugarcane in Indonesia.</title>
        <authorList>
            <person name="Selvaraj P."/>
            <person name="Muralishankar V."/>
            <person name="Muruganantham S."/>
            <person name="Sp S."/>
            <person name="Haryani S."/>
            <person name="Lau K.J.X."/>
            <person name="Naqvi N.I."/>
        </authorList>
    </citation>
    <scope>NUCLEOTIDE SEQUENCE [LARGE SCALE GENOMIC DNA]</scope>
    <source>
        <strain evidence="2">GMP-LS</strain>
    </source>
</reference>
<evidence type="ECO:0008006" key="4">
    <source>
        <dbReference type="Google" id="ProtNLM"/>
    </source>
</evidence>